<dbReference type="EMBL" id="MIGC01000421">
    <property type="protein sequence ID" value="PHJ25105.1"/>
    <property type="molecule type" value="Genomic_DNA"/>
</dbReference>
<feature type="compositionally biased region" description="Low complexity" evidence="5">
    <location>
        <begin position="616"/>
        <end position="628"/>
    </location>
</feature>
<feature type="transmembrane region" description="Helical" evidence="6">
    <location>
        <begin position="294"/>
        <end position="316"/>
    </location>
</feature>
<comment type="subcellular location">
    <subcellularLocation>
        <location evidence="1">Membrane</location>
        <topology evidence="1">Multi-pass membrane protein</topology>
    </subcellularLocation>
</comment>
<sequence length="1338" mass="144928">MDSDLLCRRPDFVRGSRLPSSSLRYRAPRCSDPVVSAHEPCGTVLLSECASAYVTRLASQGSCASPCCERDTSFVGKRPVSSGWEITSSPTQNQRLSYSSAFSSVSPWVLLSWLLKGREKREHKQKSVSPLFTSACPTFSPLVPKSLLKCHCLMGLPESQPSNAEGCPPRNFPKSSTFFRRCSFSSQTNLSSARKFPQSLLLAASSSSRPQTVGSSTASCFSRAAARTWFFLRVARACIAVFFRGMLDCLSVHRFVFFFLRSPEICQKSLSCILLNGGLFLGSIQFFSHVVMPLVVGMTALGICLVASFASLYVGFADPAAEGQGRVTRLSRSPATSDVHQDLFNGTFCAEAVAGSSPGVLSKAFFAFFSAFSCFSFARGGAQEVTHKAGDRVAEWLVPLVEWGCWGAFRYMVLYPLYCCNSLFNSLWYRDIADTAAGMLVQDQLPIAGIISCSNVSSSVAHRSTPSNVRDTIDACRVCSHSSAYLLEPKDRQETSGTHGFLRERGNRLYRSWLGSDDHRAPTERGLLQRPVSCAYPCLESSEASGGTFLEAEPCGPASLSFSCSSPTRCASSPCTHVRWQSFTPDGRDGYERTCASNTHKQATPAEVGSGVPGHGSNPSSLTGSDSSGRSREFEGALTPDCRSRISASLILLQDGRNAADVPSYNCSKFWSGTPGHIAAPRISSSEHRNREAVVSVVGSQSFASNYSGPHTLSDGRVEARTASCGRFAWWVSQVRSETVDAEEGRVAFPRTGTVSLPSSVSPFESVLCLLLHYVWWVTACLLLPAIPLLGPFLSMLNLSWLFAFYCFDWHTQIPQFPQVSVHDSRCGGGTVCPQYRDGVSYTSPLRGAERNGRVSSSIPGYSGTSAVEKPSTRKGLADEIGPLPSSHALSVTSANESNSQGKVASGRGSLSKCACSRSPSSPWCTVAVPADATAKLQAAVSAEPPTPTVRLDCSVTGDCGKCRNRNVNSCNHQTRRGSRSGPDWAIAESELGEKSGVHSSVSCDGRQADRTPVRRQNGASLAAELRRERLALLMGGGAVSWKEGYSASTRCGTVACFRKENDGSRSLRAPTGVEDTREPSSPHPNPIINRQIAIRHSASASGTPQDSRDLVSYRSRAAAPAPEWTPCHGTGGHVEVVNGKCAGGSASSPSSASLRVHCGNRSSSSHSGWVGSFPERPFPHEAAADSFSGLSVAMRQRMVHFEEHWVYFAGFGAPLWAVQWLCPSFVDYGVLAMLFPVCIVTSLWAVPLRWVKTEDEPLMRAHPLLERLPIFTPVRFVTGWILQLVLGYLTPRIGKEPQKVSEVKERGKRTWLRAITRLAKEHNRWQPGTELYGTQLK</sequence>
<dbReference type="RefSeq" id="XP_067926777.1">
    <property type="nucleotide sequence ID" value="XM_068061258.1"/>
</dbReference>
<evidence type="ECO:0000256" key="3">
    <source>
        <dbReference type="ARBA" id="ARBA00022989"/>
    </source>
</evidence>
<dbReference type="PANTHER" id="PTHR21389:SF0">
    <property type="entry name" value="ETOPOSIDE-INDUCED PROTEIN 2.4 HOMOLOG"/>
    <property type="match status" value="1"/>
</dbReference>
<dbReference type="GO" id="GO:0016236">
    <property type="term" value="P:macroautophagy"/>
    <property type="evidence" value="ECO:0007669"/>
    <property type="project" value="TreeGrafter"/>
</dbReference>
<keyword evidence="2 6" id="KW-0812">Transmembrane</keyword>
<evidence type="ECO:0000256" key="4">
    <source>
        <dbReference type="ARBA" id="ARBA00023136"/>
    </source>
</evidence>
<feature type="region of interest" description="Disordered" evidence="5">
    <location>
        <begin position="1064"/>
        <end position="1088"/>
    </location>
</feature>
<dbReference type="Proteomes" id="UP000221165">
    <property type="component" value="Unassembled WGS sequence"/>
</dbReference>
<gene>
    <name evidence="7" type="ORF">CSUI_001052</name>
</gene>
<dbReference type="GO" id="GO:0016020">
    <property type="term" value="C:membrane"/>
    <property type="evidence" value="ECO:0007669"/>
    <property type="project" value="UniProtKB-SubCell"/>
</dbReference>
<evidence type="ECO:0000313" key="7">
    <source>
        <dbReference type="EMBL" id="PHJ25105.1"/>
    </source>
</evidence>
<protein>
    <submittedName>
        <fullName evidence="7">Small conductance mechanosensitive ion channel family</fullName>
    </submittedName>
</protein>
<feature type="transmembrane region" description="Helical" evidence="6">
    <location>
        <begin position="767"/>
        <end position="787"/>
    </location>
</feature>
<proteinExistence type="predicted"/>
<reference evidence="7 8" key="1">
    <citation type="journal article" date="2017" name="Int. J. Parasitol.">
        <title>The genome of the protozoan parasite Cystoisospora suis and a reverse vaccinology approach to identify vaccine candidates.</title>
        <authorList>
            <person name="Palmieri N."/>
            <person name="Shrestha A."/>
            <person name="Ruttkowski B."/>
            <person name="Beck T."/>
            <person name="Vogl C."/>
            <person name="Tomley F."/>
            <person name="Blake D.P."/>
            <person name="Joachim A."/>
        </authorList>
    </citation>
    <scope>NUCLEOTIDE SEQUENCE [LARGE SCALE GENOMIC DNA]</scope>
    <source>
        <strain evidence="7 8">Wien I</strain>
    </source>
</reference>
<feature type="compositionally biased region" description="Polar residues" evidence="5">
    <location>
        <begin position="854"/>
        <end position="866"/>
    </location>
</feature>
<keyword evidence="4 6" id="KW-0472">Membrane</keyword>
<dbReference type="GO" id="GO:0005783">
    <property type="term" value="C:endoplasmic reticulum"/>
    <property type="evidence" value="ECO:0007669"/>
    <property type="project" value="TreeGrafter"/>
</dbReference>
<dbReference type="VEuPathDB" id="ToxoDB:CSUI_001052"/>
<evidence type="ECO:0000256" key="5">
    <source>
        <dbReference type="SAM" id="MobiDB-lite"/>
    </source>
</evidence>
<dbReference type="OrthoDB" id="266518at2759"/>
<dbReference type="PANTHER" id="PTHR21389">
    <property type="entry name" value="P53 INDUCED PROTEIN"/>
    <property type="match status" value="1"/>
</dbReference>
<comment type="caution">
    <text evidence="7">The sequence shown here is derived from an EMBL/GenBank/DDBJ whole genome shotgun (WGS) entry which is preliminary data.</text>
</comment>
<evidence type="ECO:0000313" key="8">
    <source>
        <dbReference type="Proteomes" id="UP000221165"/>
    </source>
</evidence>
<dbReference type="GeneID" id="94424469"/>
<feature type="region of interest" description="Disordered" evidence="5">
    <location>
        <begin position="994"/>
        <end position="1020"/>
    </location>
</feature>
<feature type="region of interest" description="Disordered" evidence="5">
    <location>
        <begin position="601"/>
        <end position="637"/>
    </location>
</feature>
<keyword evidence="8" id="KW-1185">Reference proteome</keyword>
<organism evidence="7 8">
    <name type="scientific">Cystoisospora suis</name>
    <dbReference type="NCBI Taxonomy" id="483139"/>
    <lineage>
        <taxon>Eukaryota</taxon>
        <taxon>Sar</taxon>
        <taxon>Alveolata</taxon>
        <taxon>Apicomplexa</taxon>
        <taxon>Conoidasida</taxon>
        <taxon>Coccidia</taxon>
        <taxon>Eucoccidiorida</taxon>
        <taxon>Eimeriorina</taxon>
        <taxon>Sarcocystidae</taxon>
        <taxon>Cystoisospora</taxon>
    </lineage>
</organism>
<feature type="region of interest" description="Disordered" evidence="5">
    <location>
        <begin position="844"/>
        <end position="881"/>
    </location>
</feature>
<evidence type="ECO:0000256" key="1">
    <source>
        <dbReference type="ARBA" id="ARBA00004141"/>
    </source>
</evidence>
<keyword evidence="3 6" id="KW-1133">Transmembrane helix</keyword>
<name>A0A2C6LDT2_9APIC</name>
<evidence type="ECO:0000256" key="6">
    <source>
        <dbReference type="SAM" id="Phobius"/>
    </source>
</evidence>
<evidence type="ECO:0000256" key="2">
    <source>
        <dbReference type="ARBA" id="ARBA00022692"/>
    </source>
</evidence>
<accession>A0A2C6LDT2</accession>